<keyword evidence="14" id="KW-1185">Reference proteome</keyword>
<dbReference type="GO" id="GO:0045490">
    <property type="term" value="P:pectin catabolic process"/>
    <property type="evidence" value="ECO:0007669"/>
    <property type="project" value="UniProtKB-UniRule"/>
</dbReference>
<evidence type="ECO:0000256" key="11">
    <source>
        <dbReference type="PROSITE-ProRule" id="PRU10040"/>
    </source>
</evidence>
<evidence type="ECO:0000256" key="5">
    <source>
        <dbReference type="ARBA" id="ARBA00022801"/>
    </source>
</evidence>
<accession>A0AB40BQD9</accession>
<dbReference type="Gene3D" id="1.20.140.40">
    <property type="entry name" value="Invertase/pectin methylesterase inhibitor family protein"/>
    <property type="match status" value="1"/>
</dbReference>
<feature type="active site" evidence="11">
    <location>
        <position position="402"/>
    </location>
</feature>
<keyword evidence="7" id="KW-1015">Disulfide bond</keyword>
<dbReference type="GO" id="GO:0030599">
    <property type="term" value="F:pectinesterase activity"/>
    <property type="evidence" value="ECO:0007669"/>
    <property type="project" value="UniProtKB-UniRule"/>
</dbReference>
<comment type="similarity">
    <text evidence="2">In the N-terminal section; belongs to the PMEI family.</text>
</comment>
<protein>
    <recommendedName>
        <fullName evidence="4 12">Pectinesterase</fullName>
        <ecNumber evidence="4 12">3.1.1.11</ecNumber>
    </recommendedName>
</protein>
<dbReference type="Gene3D" id="2.160.20.10">
    <property type="entry name" value="Single-stranded right-handed beta-helix, Pectin lyase-like"/>
    <property type="match status" value="1"/>
</dbReference>
<organism evidence="14 15">
    <name type="scientific">Dioscorea cayennensis subsp. rotundata</name>
    <name type="common">White Guinea yam</name>
    <name type="synonym">Dioscorea rotundata</name>
    <dbReference type="NCBI Taxonomy" id="55577"/>
    <lineage>
        <taxon>Eukaryota</taxon>
        <taxon>Viridiplantae</taxon>
        <taxon>Streptophyta</taxon>
        <taxon>Embryophyta</taxon>
        <taxon>Tracheophyta</taxon>
        <taxon>Spermatophyta</taxon>
        <taxon>Magnoliopsida</taxon>
        <taxon>Liliopsida</taxon>
        <taxon>Dioscoreales</taxon>
        <taxon>Dioscoreaceae</taxon>
        <taxon>Dioscorea</taxon>
    </lineage>
</organism>
<dbReference type="InterPro" id="IPR035513">
    <property type="entry name" value="Invertase/methylesterase_inhib"/>
</dbReference>
<dbReference type="PROSITE" id="PS00800">
    <property type="entry name" value="PECTINESTERASE_1"/>
    <property type="match status" value="1"/>
</dbReference>
<dbReference type="InterPro" id="IPR033131">
    <property type="entry name" value="Pectinesterase_Asp_AS"/>
</dbReference>
<keyword evidence="8" id="KW-0325">Glycoprotein</keyword>
<dbReference type="FunFam" id="2.160.20.10:FF:000001">
    <property type="entry name" value="Pectinesterase"/>
    <property type="match status" value="1"/>
</dbReference>
<evidence type="ECO:0000256" key="10">
    <source>
        <dbReference type="ARBA" id="ARBA00057335"/>
    </source>
</evidence>
<name>A0AB40BQD9_DIOCR</name>
<evidence type="ECO:0000256" key="12">
    <source>
        <dbReference type="RuleBase" id="RU000589"/>
    </source>
</evidence>
<sequence>MAKKKLAVIGGSVILLVAAAAVIAITLTESKSNANSSTSSSKNSGSFKTSVKSIQAICHPTDYKQTCEQTLTAAAGNITDPKGLVKLAFQITSDRIQQALKRSTVLLNAEKDPLSVRALKDCREVFGYAVQDLQDTIDRFSDFDITKIDDMVDDIKVWLSAVVTYQESCLDGFLNVTSNAGQSMASALNISKQMTSNALAMVDGLGSLIGSISIPQFNRRLLAEATSGEFPSWLSAGGRSLLGVSPLRMKPAVTVAKDGSGDFKTINEALQGVPRKTNTSYYVIYVKEGVYNEYVEISKDMINVFMIGDGQTKTRITGHKNYVDGITTFKTASMAVIGDGFLAKDIGIENTAGPEKHQAVAMRVSGDRSVFYQCQMDGYQDTLYAYAKRQFYRDCTISGTVDFIFGDSPSVFQNCKMVVRRPMDNQQNIVTAQGRKDRHQPSGIIIHQCKIVADSDLHPVRQTIKSYLGRPWKQYSRTLIIQTEIDDLIAPEGWLPWEGDFALRTCLYAELDNFGAGAGKDKRVKWRGIKKVNYSGARKYSVERFLQGNRWLPATGVPYVADLVPQ</sequence>
<feature type="domain" description="Pectinesterase inhibitor" evidence="13">
    <location>
        <begin position="49"/>
        <end position="201"/>
    </location>
</feature>
<dbReference type="InterPro" id="IPR000070">
    <property type="entry name" value="Pectinesterase_cat"/>
</dbReference>
<keyword evidence="5 12" id="KW-0378">Hydrolase</keyword>
<gene>
    <name evidence="15" type="primary">LOC120264724</name>
</gene>
<evidence type="ECO:0000256" key="1">
    <source>
        <dbReference type="ARBA" id="ARBA00005184"/>
    </source>
</evidence>
<dbReference type="InterPro" id="IPR018040">
    <property type="entry name" value="Pectinesterase_Tyr_AS"/>
</dbReference>
<evidence type="ECO:0000256" key="2">
    <source>
        <dbReference type="ARBA" id="ARBA00006027"/>
    </source>
</evidence>
<dbReference type="EC" id="3.1.1.11" evidence="4 12"/>
<dbReference type="SMART" id="SM00856">
    <property type="entry name" value="PMEI"/>
    <property type="match status" value="1"/>
</dbReference>
<evidence type="ECO:0000256" key="4">
    <source>
        <dbReference type="ARBA" id="ARBA00013229"/>
    </source>
</evidence>
<comment type="catalytic activity">
    <reaction evidence="9 12">
        <text>[(1-&gt;4)-alpha-D-galacturonosyl methyl ester](n) + n H2O = [(1-&gt;4)-alpha-D-galacturonosyl](n) + n methanol + n H(+)</text>
        <dbReference type="Rhea" id="RHEA:22380"/>
        <dbReference type="Rhea" id="RHEA-COMP:14570"/>
        <dbReference type="Rhea" id="RHEA-COMP:14573"/>
        <dbReference type="ChEBI" id="CHEBI:15377"/>
        <dbReference type="ChEBI" id="CHEBI:15378"/>
        <dbReference type="ChEBI" id="CHEBI:17790"/>
        <dbReference type="ChEBI" id="CHEBI:140522"/>
        <dbReference type="ChEBI" id="CHEBI:140523"/>
        <dbReference type="EC" id="3.1.1.11"/>
    </reaction>
</comment>
<dbReference type="AlphaFoldDB" id="A0AB40BQD9"/>
<dbReference type="InterPro" id="IPR006501">
    <property type="entry name" value="Pectinesterase_inhib_dom"/>
</dbReference>
<dbReference type="GO" id="GO:0042545">
    <property type="term" value="P:cell wall modification"/>
    <property type="evidence" value="ECO:0007669"/>
    <property type="project" value="UniProtKB-UniRule"/>
</dbReference>
<keyword evidence="12" id="KW-0961">Cell wall biogenesis/degradation</keyword>
<evidence type="ECO:0000256" key="6">
    <source>
        <dbReference type="ARBA" id="ARBA00023085"/>
    </source>
</evidence>
<dbReference type="SUPFAM" id="SSF51126">
    <property type="entry name" value="Pectin lyase-like"/>
    <property type="match status" value="1"/>
</dbReference>
<keyword evidence="12" id="KW-0134">Cell wall</keyword>
<dbReference type="FunFam" id="1.20.140.40:FF:000001">
    <property type="entry name" value="Pectinesterase"/>
    <property type="match status" value="1"/>
</dbReference>
<dbReference type="CDD" id="cd15798">
    <property type="entry name" value="PMEI-like_3"/>
    <property type="match status" value="1"/>
</dbReference>
<dbReference type="NCBIfam" id="TIGR01614">
    <property type="entry name" value="PME_inhib"/>
    <property type="match status" value="1"/>
</dbReference>
<dbReference type="SUPFAM" id="SSF101148">
    <property type="entry name" value="Plant invertase/pectin methylesterase inhibitor"/>
    <property type="match status" value="1"/>
</dbReference>
<proteinExistence type="inferred from homology"/>
<comment type="function">
    <text evidence="10 12">Acts in the modification of cell walls via demethylesterification of cell wall pectin.</text>
</comment>
<evidence type="ECO:0000313" key="14">
    <source>
        <dbReference type="Proteomes" id="UP001515500"/>
    </source>
</evidence>
<comment type="subcellular location">
    <subcellularLocation>
        <location evidence="12">Secreted</location>
        <location evidence="12">Cell wall</location>
    </subcellularLocation>
</comment>
<evidence type="ECO:0000256" key="8">
    <source>
        <dbReference type="ARBA" id="ARBA00023180"/>
    </source>
</evidence>
<dbReference type="Proteomes" id="UP001515500">
    <property type="component" value="Chromosome 7"/>
</dbReference>
<dbReference type="Pfam" id="PF01095">
    <property type="entry name" value="Pectinesterase"/>
    <property type="match status" value="1"/>
</dbReference>
<reference evidence="15" key="1">
    <citation type="submission" date="2025-08" db="UniProtKB">
        <authorList>
            <consortium name="RefSeq"/>
        </authorList>
    </citation>
    <scope>IDENTIFICATION</scope>
</reference>
<dbReference type="Pfam" id="PF04043">
    <property type="entry name" value="PMEI"/>
    <property type="match status" value="1"/>
</dbReference>
<dbReference type="GeneID" id="120264724"/>
<dbReference type="PROSITE" id="PS00503">
    <property type="entry name" value="PECTINESTERASE_2"/>
    <property type="match status" value="1"/>
</dbReference>
<dbReference type="InterPro" id="IPR011050">
    <property type="entry name" value="Pectin_lyase_fold/virulence"/>
</dbReference>
<dbReference type="InterPro" id="IPR012334">
    <property type="entry name" value="Pectin_lyas_fold"/>
</dbReference>
<evidence type="ECO:0000256" key="7">
    <source>
        <dbReference type="ARBA" id="ARBA00023157"/>
    </source>
</evidence>
<evidence type="ECO:0000259" key="13">
    <source>
        <dbReference type="SMART" id="SM00856"/>
    </source>
</evidence>
<comment type="pathway">
    <text evidence="1 12">Glycan metabolism; pectin degradation; 2-dehydro-3-deoxy-D-gluconate from pectin: step 1/5.</text>
</comment>
<keyword evidence="6 12" id="KW-0063">Aspartyl esterase</keyword>
<evidence type="ECO:0000313" key="15">
    <source>
        <dbReference type="RefSeq" id="XP_039128478.1"/>
    </source>
</evidence>
<comment type="similarity">
    <text evidence="3">In the C-terminal section; belongs to the pectinesterase family.</text>
</comment>
<dbReference type="RefSeq" id="XP_039128478.1">
    <property type="nucleotide sequence ID" value="XM_039272544.1"/>
</dbReference>
<keyword evidence="12" id="KW-0964">Secreted</keyword>
<evidence type="ECO:0000256" key="3">
    <source>
        <dbReference type="ARBA" id="ARBA00007786"/>
    </source>
</evidence>
<evidence type="ECO:0000256" key="9">
    <source>
        <dbReference type="ARBA" id="ARBA00047928"/>
    </source>
</evidence>
<dbReference type="GO" id="GO:0004857">
    <property type="term" value="F:enzyme inhibitor activity"/>
    <property type="evidence" value="ECO:0007669"/>
    <property type="project" value="InterPro"/>
</dbReference>
<dbReference type="PANTHER" id="PTHR31707">
    <property type="entry name" value="PECTINESTERASE"/>
    <property type="match status" value="1"/>
</dbReference>